<dbReference type="Proteomes" id="UP000189369">
    <property type="component" value="Chromosome"/>
</dbReference>
<protein>
    <recommendedName>
        <fullName evidence="4">DUF3617 domain-containing protein</fullName>
    </recommendedName>
</protein>
<evidence type="ECO:0000313" key="2">
    <source>
        <dbReference type="EMBL" id="AQS51885.1"/>
    </source>
</evidence>
<dbReference type="KEGG" id="phn:PAEH1_10585"/>
<sequence length="189" mass="20943">MNKFWMSALITSFICQAHAASLSVAPKPGQWQINTQNYAEGQDIAPRLDAIKKQAAAFLEPKYLERLSQFDPSQFNECLTPKQAALLQEPAQSLDVIGQALGQCTLQLDDQTDTSMRFSGYCNASKQGISGNITGQVHYLSPTQAEGHIDGVGVFPPHLQLLLLGYLKSELQVRHQFNAQWQQAQCVHK</sequence>
<accession>A0A1U9K1G0</accession>
<dbReference type="InterPro" id="IPR022061">
    <property type="entry name" value="DUF3617"/>
</dbReference>
<feature type="chain" id="PRO_5013296049" description="DUF3617 domain-containing protein" evidence="1">
    <location>
        <begin position="20"/>
        <end position="189"/>
    </location>
</feature>
<dbReference type="Pfam" id="PF12276">
    <property type="entry name" value="DUF3617"/>
    <property type="match status" value="1"/>
</dbReference>
<feature type="signal peptide" evidence="1">
    <location>
        <begin position="1"/>
        <end position="19"/>
    </location>
</feature>
<evidence type="ECO:0008006" key="4">
    <source>
        <dbReference type="Google" id="ProtNLM"/>
    </source>
</evidence>
<keyword evidence="1" id="KW-0732">Signal</keyword>
<evidence type="ECO:0000256" key="1">
    <source>
        <dbReference type="SAM" id="SignalP"/>
    </source>
</evidence>
<dbReference type="EMBL" id="CP019697">
    <property type="protein sequence ID" value="AQS51885.1"/>
    <property type="molecule type" value="Genomic_DNA"/>
</dbReference>
<dbReference type="AlphaFoldDB" id="A0A1U9K1G0"/>
<organism evidence="2 3">
    <name type="scientific">Paenalcaligenes hominis</name>
    <dbReference type="NCBI Taxonomy" id="643674"/>
    <lineage>
        <taxon>Bacteria</taxon>
        <taxon>Pseudomonadati</taxon>
        <taxon>Pseudomonadota</taxon>
        <taxon>Betaproteobacteria</taxon>
        <taxon>Burkholderiales</taxon>
        <taxon>Alcaligenaceae</taxon>
        <taxon>Paenalcaligenes</taxon>
    </lineage>
</organism>
<gene>
    <name evidence="2" type="ORF">PAEH1_10585</name>
</gene>
<proteinExistence type="predicted"/>
<reference evidence="2 3" key="1">
    <citation type="submission" date="2017-01" db="EMBL/GenBank/DDBJ databases">
        <title>Complete Genome Sequence of Paenalcaligenes hominis, Isolated from a paraplegic Patient with neurogenic bladder.</title>
        <authorList>
            <person name="Mukhopadhyay R."/>
            <person name="Joaquin J."/>
            <person name="Hogue R."/>
            <person name="Kilaru A."/>
            <person name="Jospin G."/>
            <person name="Mars K."/>
            <person name="Eisen J.A."/>
            <person name="Chaturvedi V."/>
        </authorList>
    </citation>
    <scope>NUCLEOTIDE SEQUENCE [LARGE SCALE GENOMIC DNA]</scope>
    <source>
        <strain evidence="2 3">15S00501</strain>
    </source>
</reference>
<name>A0A1U9K1G0_9BURK</name>
<evidence type="ECO:0000313" key="3">
    <source>
        <dbReference type="Proteomes" id="UP000189369"/>
    </source>
</evidence>